<dbReference type="EMBL" id="CAJOBZ010000006">
    <property type="protein sequence ID" value="CAF4803186.1"/>
    <property type="molecule type" value="Genomic_DNA"/>
</dbReference>
<dbReference type="OrthoDB" id="412793at2759"/>
<accession>A0A821PEF5</accession>
<name>A0A821PEF5_9NEOP</name>
<comment type="caution">
    <text evidence="1">The sequence shown here is derived from an EMBL/GenBank/DDBJ whole genome shotgun (WGS) entry which is preliminary data.</text>
</comment>
<gene>
    <name evidence="1" type="ORF">PMACD_LOCUS3569</name>
</gene>
<keyword evidence="2" id="KW-1185">Reference proteome</keyword>
<proteinExistence type="predicted"/>
<reference evidence="1" key="1">
    <citation type="submission" date="2021-02" db="EMBL/GenBank/DDBJ databases">
        <authorList>
            <person name="Steward A R."/>
        </authorList>
    </citation>
    <scope>NUCLEOTIDE SEQUENCE</scope>
</reference>
<organism evidence="1 2">
    <name type="scientific">Pieris macdunnoughi</name>
    <dbReference type="NCBI Taxonomy" id="345717"/>
    <lineage>
        <taxon>Eukaryota</taxon>
        <taxon>Metazoa</taxon>
        <taxon>Ecdysozoa</taxon>
        <taxon>Arthropoda</taxon>
        <taxon>Hexapoda</taxon>
        <taxon>Insecta</taxon>
        <taxon>Pterygota</taxon>
        <taxon>Neoptera</taxon>
        <taxon>Endopterygota</taxon>
        <taxon>Lepidoptera</taxon>
        <taxon>Glossata</taxon>
        <taxon>Ditrysia</taxon>
        <taxon>Papilionoidea</taxon>
        <taxon>Pieridae</taxon>
        <taxon>Pierinae</taxon>
        <taxon>Pieris</taxon>
    </lineage>
</organism>
<evidence type="ECO:0008006" key="3">
    <source>
        <dbReference type="Google" id="ProtNLM"/>
    </source>
</evidence>
<evidence type="ECO:0000313" key="2">
    <source>
        <dbReference type="Proteomes" id="UP000663880"/>
    </source>
</evidence>
<protein>
    <recommendedName>
        <fullName evidence="3">Reverse transcriptase domain-containing protein</fullName>
    </recommendedName>
</protein>
<dbReference type="Proteomes" id="UP000663880">
    <property type="component" value="Unassembled WGS sequence"/>
</dbReference>
<evidence type="ECO:0000313" key="1">
    <source>
        <dbReference type="EMBL" id="CAF4803186.1"/>
    </source>
</evidence>
<sequence length="95" mass="10805">MLSSQTIFTSTRPFDKAVPATPFLGCSRRDYASYTSHMRCGINWGLTNILEDLDYADDLCLLSDTHRDMQSKLTWNAGLDLRDSKLTPRTQKKCV</sequence>
<dbReference type="AlphaFoldDB" id="A0A821PEF5"/>